<comment type="caution">
    <text evidence="2">The sequence shown here is derived from an EMBL/GenBank/DDBJ whole genome shotgun (WGS) entry which is preliminary data.</text>
</comment>
<dbReference type="InterPro" id="IPR027417">
    <property type="entry name" value="P-loop_NTPase"/>
</dbReference>
<dbReference type="EMBL" id="QEWP01000012">
    <property type="protein sequence ID" value="PWD98686.1"/>
    <property type="molecule type" value="Genomic_DNA"/>
</dbReference>
<dbReference type="OrthoDB" id="9151999at2"/>
<name>A0A2U2B6L1_9BACT</name>
<dbReference type="InterPro" id="IPR038727">
    <property type="entry name" value="NadR/Ttd14_AAA_dom"/>
</dbReference>
<dbReference type="InterPro" id="IPR052735">
    <property type="entry name" value="NAD_biosynth-regulator"/>
</dbReference>
<dbReference type="Pfam" id="PF13521">
    <property type="entry name" value="AAA_28"/>
    <property type="match status" value="1"/>
</dbReference>
<evidence type="ECO:0000313" key="3">
    <source>
        <dbReference type="Proteomes" id="UP000244956"/>
    </source>
</evidence>
<keyword evidence="3" id="KW-1185">Reference proteome</keyword>
<sequence length="178" mass="20731">MVSVVITGPESTGKSRLTIQLAEYFNGYLIEEYARSYVENLNRSYTFEDVEKITSIQVQEYLRIKSAALHEDYAFFDTFLLITKVWFEEVFECCPVWLNHEIKTCKPDLALLCAPDLPWEADGVRENGHLRQYLFDRYKEELEFYSIPFHVVEGGGVQRFQNALKCVDSFIGTKKSEI</sequence>
<dbReference type="AlphaFoldDB" id="A0A2U2B6L1"/>
<dbReference type="RefSeq" id="WP_109265220.1">
    <property type="nucleotide sequence ID" value="NZ_QEWP01000012.1"/>
</dbReference>
<organism evidence="2 3">
    <name type="scientific">Marinilabilia rubra</name>
    <dbReference type="NCBI Taxonomy" id="2162893"/>
    <lineage>
        <taxon>Bacteria</taxon>
        <taxon>Pseudomonadati</taxon>
        <taxon>Bacteroidota</taxon>
        <taxon>Bacteroidia</taxon>
        <taxon>Marinilabiliales</taxon>
        <taxon>Marinilabiliaceae</taxon>
        <taxon>Marinilabilia</taxon>
    </lineage>
</organism>
<dbReference type="SUPFAM" id="SSF52540">
    <property type="entry name" value="P-loop containing nucleoside triphosphate hydrolases"/>
    <property type="match status" value="1"/>
</dbReference>
<reference evidence="2 3" key="1">
    <citation type="submission" date="2018-05" db="EMBL/GenBank/DDBJ databases">
        <title>Marinilabilia rubrum sp. nov., isolated from saltern sediment.</title>
        <authorList>
            <person name="Zhang R."/>
        </authorList>
    </citation>
    <scope>NUCLEOTIDE SEQUENCE [LARGE SCALE GENOMIC DNA]</scope>
    <source>
        <strain evidence="2 3">WTE16</strain>
    </source>
</reference>
<protein>
    <submittedName>
        <fullName evidence="2">ATPase</fullName>
    </submittedName>
</protein>
<evidence type="ECO:0000313" key="2">
    <source>
        <dbReference type="EMBL" id="PWD98686.1"/>
    </source>
</evidence>
<evidence type="ECO:0000259" key="1">
    <source>
        <dbReference type="Pfam" id="PF13521"/>
    </source>
</evidence>
<dbReference type="Gene3D" id="3.40.50.300">
    <property type="entry name" value="P-loop containing nucleotide triphosphate hydrolases"/>
    <property type="match status" value="1"/>
</dbReference>
<accession>A0A2U2B6L1</accession>
<gene>
    <name evidence="2" type="ORF">DDZ16_14600</name>
</gene>
<feature type="domain" description="NadR/Ttd14 AAA" evidence="1">
    <location>
        <begin position="4"/>
        <end position="158"/>
    </location>
</feature>
<dbReference type="PANTHER" id="PTHR37512:SF1">
    <property type="entry name" value="NADR_TTD14 AAA DOMAIN-CONTAINING PROTEIN"/>
    <property type="match status" value="1"/>
</dbReference>
<proteinExistence type="predicted"/>
<dbReference type="Proteomes" id="UP000244956">
    <property type="component" value="Unassembled WGS sequence"/>
</dbReference>
<dbReference type="PANTHER" id="PTHR37512">
    <property type="entry name" value="TRIFUNCTIONAL NAD BIOSYNTHESIS/REGULATOR PROTEIN NADR"/>
    <property type="match status" value="1"/>
</dbReference>